<comment type="similarity">
    <text evidence="5 23">Belongs to the folylpolyglutamate synthase family.</text>
</comment>
<dbReference type="PIRSF" id="PIRSF001563">
    <property type="entry name" value="Folylpolyglu_synth"/>
    <property type="match status" value="1"/>
</dbReference>
<dbReference type="PANTHER" id="PTHR11136:SF0">
    <property type="entry name" value="DIHYDROFOLATE SYNTHETASE-RELATED"/>
    <property type="match status" value="1"/>
</dbReference>
<comment type="subunit">
    <text evidence="6">Monomer.</text>
</comment>
<evidence type="ECO:0000256" key="1">
    <source>
        <dbReference type="ARBA" id="ARBA00001946"/>
    </source>
</evidence>
<dbReference type="SUPFAM" id="SSF53623">
    <property type="entry name" value="MurD-like peptide ligases, catalytic domain"/>
    <property type="match status" value="1"/>
</dbReference>
<keyword evidence="12 23" id="KW-0547">Nucleotide-binding</keyword>
<dbReference type="GO" id="GO:0005737">
    <property type="term" value="C:cytoplasm"/>
    <property type="evidence" value="ECO:0007669"/>
    <property type="project" value="TreeGrafter"/>
</dbReference>
<dbReference type="Pfam" id="PF02875">
    <property type="entry name" value="Mur_ligase_C"/>
    <property type="match status" value="1"/>
</dbReference>
<dbReference type="SUPFAM" id="SSF53244">
    <property type="entry name" value="MurD-like peptide ligases, peptide-binding domain"/>
    <property type="match status" value="1"/>
</dbReference>
<dbReference type="InterPro" id="IPR036615">
    <property type="entry name" value="Mur_ligase_C_dom_sf"/>
</dbReference>
<evidence type="ECO:0000256" key="14">
    <source>
        <dbReference type="ARBA" id="ARBA00022842"/>
    </source>
</evidence>
<evidence type="ECO:0000256" key="12">
    <source>
        <dbReference type="ARBA" id="ARBA00022741"/>
    </source>
</evidence>
<keyword evidence="11" id="KW-0479">Metal-binding</keyword>
<keyword evidence="14" id="KW-0460">Magnesium</keyword>
<dbReference type="Gene3D" id="3.90.190.20">
    <property type="entry name" value="Mur ligase, C-terminal domain"/>
    <property type="match status" value="1"/>
</dbReference>
<comment type="catalytic activity">
    <reaction evidence="21">
        <text>(6R)-5,10-methylenetetrahydrofolyl-(gamma-L-Glu)(n) + L-glutamate + ATP = (6R)-5,10-methylenetetrahydrofolyl-(gamma-L-Glu)(n+1) + ADP + phosphate + H(+)</text>
        <dbReference type="Rhea" id="RHEA:51912"/>
        <dbReference type="Rhea" id="RHEA-COMP:13257"/>
        <dbReference type="Rhea" id="RHEA-COMP:13258"/>
        <dbReference type="ChEBI" id="CHEBI:15378"/>
        <dbReference type="ChEBI" id="CHEBI:29985"/>
        <dbReference type="ChEBI" id="CHEBI:30616"/>
        <dbReference type="ChEBI" id="CHEBI:43474"/>
        <dbReference type="ChEBI" id="CHEBI:136572"/>
        <dbReference type="ChEBI" id="CHEBI:456216"/>
        <dbReference type="EC" id="6.3.2.17"/>
    </reaction>
</comment>
<dbReference type="EC" id="6.3.2.17" evidence="8"/>
<comment type="catalytic activity">
    <reaction evidence="19">
        <text>(6S)-5,6,7,8-tetrahydrofolyl-(gamma-L-Glu)(n) + L-glutamate + ATP = (6S)-5,6,7,8-tetrahydrofolyl-(gamma-L-Glu)(n+1) + ADP + phosphate + H(+)</text>
        <dbReference type="Rhea" id="RHEA:10580"/>
        <dbReference type="Rhea" id="RHEA-COMP:14738"/>
        <dbReference type="Rhea" id="RHEA-COMP:14740"/>
        <dbReference type="ChEBI" id="CHEBI:15378"/>
        <dbReference type="ChEBI" id="CHEBI:29985"/>
        <dbReference type="ChEBI" id="CHEBI:30616"/>
        <dbReference type="ChEBI" id="CHEBI:43474"/>
        <dbReference type="ChEBI" id="CHEBI:141005"/>
        <dbReference type="ChEBI" id="CHEBI:456216"/>
        <dbReference type="EC" id="6.3.2.17"/>
    </reaction>
</comment>
<evidence type="ECO:0000256" key="18">
    <source>
        <dbReference type="ARBA" id="ARBA00032510"/>
    </source>
</evidence>
<evidence type="ECO:0000256" key="20">
    <source>
        <dbReference type="ARBA" id="ARBA00047808"/>
    </source>
</evidence>
<evidence type="ECO:0000256" key="6">
    <source>
        <dbReference type="ARBA" id="ARBA00011245"/>
    </source>
</evidence>
<dbReference type="InterPro" id="IPR004101">
    <property type="entry name" value="Mur_ligase_C"/>
</dbReference>
<comment type="pathway">
    <text evidence="3">Cofactor biosynthesis; tetrahydrofolate biosynthesis; 7,8-dihydrofolate from 2-amino-4-hydroxy-6-hydroxymethyl-7,8-dihydropteridine diphosphate and 4-aminobenzoate: step 2/2.</text>
</comment>
<evidence type="ECO:0000256" key="4">
    <source>
        <dbReference type="ARBA" id="ARBA00005150"/>
    </source>
</evidence>
<evidence type="ECO:0000256" key="21">
    <source>
        <dbReference type="ARBA" id="ARBA00049035"/>
    </source>
</evidence>
<evidence type="ECO:0000256" key="9">
    <source>
        <dbReference type="ARBA" id="ARBA00019357"/>
    </source>
</evidence>
<dbReference type="KEGG" id="kak:Kalk_01600"/>
<dbReference type="GO" id="GO:0046872">
    <property type="term" value="F:metal ion binding"/>
    <property type="evidence" value="ECO:0007669"/>
    <property type="project" value="UniProtKB-KW"/>
</dbReference>
<evidence type="ECO:0000313" key="26">
    <source>
        <dbReference type="Proteomes" id="UP000235116"/>
    </source>
</evidence>
<feature type="domain" description="Mur ligase C-terminal" evidence="24">
    <location>
        <begin position="289"/>
        <end position="409"/>
    </location>
</feature>
<sequence length="427" mass="47390">MQLKDWLSRLERLHFKSIDMGLERIQAVAQRLDLISNTPFIFTVAGTNGKGSTVALIDQLLRQAGYSTGLYTSPHLIDFNERVCVNGVQSTDEQLISAFEAVEAGRGAISLTYFEFTTLAAIWLFRQQKLDAWVLEVGLGGRLDAVNIWDASVAVVTSIDIDHQAWLGNDRASIGFEKIGIARSNKPLVMGEPDPPHEVVKKSLEMNTALYQQGQHFTYQVDEIDHVDTNTWSITLTCGDQTTLDHKRLPLPDIYLQNAATALQALALSPFNIERTAMESALRQVMVAGRKQFIHHQPDIMLDVGHNPHAARALVSHLASDSTRRIHCIVGMLADKDITDTLMALLAIVDRWYPVELDCERALPAIKLFEQLTEMGACCDKPALSAHGVCNRLLHSVSNKDLILVFGSFYTVADVIQYGPKLNMTKG</sequence>
<evidence type="ECO:0000256" key="2">
    <source>
        <dbReference type="ARBA" id="ARBA00002714"/>
    </source>
</evidence>
<dbReference type="GO" id="GO:0004326">
    <property type="term" value="F:tetrahydrofolylpolyglutamate synthase activity"/>
    <property type="evidence" value="ECO:0007669"/>
    <property type="project" value="UniProtKB-EC"/>
</dbReference>
<dbReference type="AlphaFoldDB" id="A0A2K9LG00"/>
<organism evidence="25 26">
    <name type="scientific">Ketobacter alkanivorans</name>
    <dbReference type="NCBI Taxonomy" id="1917421"/>
    <lineage>
        <taxon>Bacteria</taxon>
        <taxon>Pseudomonadati</taxon>
        <taxon>Pseudomonadota</taxon>
        <taxon>Gammaproteobacteria</taxon>
        <taxon>Pseudomonadales</taxon>
        <taxon>Ketobacteraceae</taxon>
        <taxon>Ketobacter</taxon>
    </lineage>
</organism>
<dbReference type="EC" id="6.3.2.12" evidence="7"/>
<dbReference type="Proteomes" id="UP000235116">
    <property type="component" value="Chromosome"/>
</dbReference>
<dbReference type="PROSITE" id="PS01011">
    <property type="entry name" value="FOLYLPOLYGLU_SYNT_1"/>
    <property type="match status" value="1"/>
</dbReference>
<gene>
    <name evidence="25" type="ORF">Kalk_01600</name>
</gene>
<evidence type="ECO:0000256" key="17">
    <source>
        <dbReference type="ARBA" id="ARBA00030592"/>
    </source>
</evidence>
<evidence type="ECO:0000256" key="15">
    <source>
        <dbReference type="ARBA" id="ARBA00022909"/>
    </source>
</evidence>
<dbReference type="NCBIfam" id="TIGR01499">
    <property type="entry name" value="folC"/>
    <property type="match status" value="1"/>
</dbReference>
<evidence type="ECO:0000256" key="16">
    <source>
        <dbReference type="ARBA" id="ARBA00030048"/>
    </source>
</evidence>
<dbReference type="GO" id="GO:0046654">
    <property type="term" value="P:tetrahydrofolate biosynthetic process"/>
    <property type="evidence" value="ECO:0007669"/>
    <property type="project" value="UniProtKB-UniPathway"/>
</dbReference>
<dbReference type="InterPro" id="IPR018109">
    <property type="entry name" value="Folylpolyglutamate_synth_CS"/>
</dbReference>
<comment type="cofactor">
    <cofactor evidence="1">
        <name>Mg(2+)</name>
        <dbReference type="ChEBI" id="CHEBI:18420"/>
    </cofactor>
</comment>
<dbReference type="GO" id="GO:0046656">
    <property type="term" value="P:folic acid biosynthetic process"/>
    <property type="evidence" value="ECO:0007669"/>
    <property type="project" value="UniProtKB-KW"/>
</dbReference>
<evidence type="ECO:0000256" key="3">
    <source>
        <dbReference type="ARBA" id="ARBA00004799"/>
    </source>
</evidence>
<evidence type="ECO:0000256" key="11">
    <source>
        <dbReference type="ARBA" id="ARBA00022723"/>
    </source>
</evidence>
<dbReference type="OrthoDB" id="9809356at2"/>
<comment type="pathway">
    <text evidence="4">Cofactor biosynthesis; tetrahydrofolylpolyglutamate biosynthesis.</text>
</comment>
<evidence type="ECO:0000256" key="7">
    <source>
        <dbReference type="ARBA" id="ARBA00013023"/>
    </source>
</evidence>
<accession>A0A2K9LG00</accession>
<evidence type="ECO:0000256" key="23">
    <source>
        <dbReference type="PIRNR" id="PIRNR001563"/>
    </source>
</evidence>
<protein>
    <recommendedName>
        <fullName evidence="9">Dihydrofolate synthase/folylpolyglutamate synthase</fullName>
        <ecNumber evidence="7">6.3.2.12</ecNumber>
        <ecNumber evidence="8">6.3.2.17</ecNumber>
    </recommendedName>
    <alternativeName>
        <fullName evidence="18">Folylpoly-gamma-glutamate synthetase-dihydrofolate synthetase</fullName>
    </alternativeName>
    <alternativeName>
        <fullName evidence="16">Folylpolyglutamate synthetase</fullName>
    </alternativeName>
    <alternativeName>
        <fullName evidence="17">Tetrahydrofolylpolyglutamate synthase</fullName>
    </alternativeName>
</protein>
<dbReference type="PANTHER" id="PTHR11136">
    <property type="entry name" value="FOLYLPOLYGLUTAMATE SYNTHASE-RELATED"/>
    <property type="match status" value="1"/>
</dbReference>
<dbReference type="FunFam" id="3.40.1190.10:FF:000004">
    <property type="entry name" value="Dihydrofolate synthase/folylpolyglutamate synthase"/>
    <property type="match status" value="1"/>
</dbReference>
<evidence type="ECO:0000313" key="25">
    <source>
        <dbReference type="EMBL" id="AUM11202.1"/>
    </source>
</evidence>
<keyword evidence="13 23" id="KW-0067">ATP-binding</keyword>
<evidence type="ECO:0000256" key="5">
    <source>
        <dbReference type="ARBA" id="ARBA00008276"/>
    </source>
</evidence>
<keyword evidence="10 23" id="KW-0436">Ligase</keyword>
<keyword evidence="26" id="KW-1185">Reference proteome</keyword>
<evidence type="ECO:0000259" key="24">
    <source>
        <dbReference type="Pfam" id="PF02875"/>
    </source>
</evidence>
<evidence type="ECO:0000256" key="19">
    <source>
        <dbReference type="ARBA" id="ARBA00047493"/>
    </source>
</evidence>
<dbReference type="GO" id="GO:0005524">
    <property type="term" value="F:ATP binding"/>
    <property type="evidence" value="ECO:0007669"/>
    <property type="project" value="UniProtKB-KW"/>
</dbReference>
<dbReference type="RefSeq" id="WP_101892542.1">
    <property type="nucleotide sequence ID" value="NZ_CP022684.1"/>
</dbReference>
<evidence type="ECO:0000256" key="10">
    <source>
        <dbReference type="ARBA" id="ARBA00022598"/>
    </source>
</evidence>
<dbReference type="InterPro" id="IPR036565">
    <property type="entry name" value="Mur-like_cat_sf"/>
</dbReference>
<comment type="catalytic activity">
    <reaction evidence="20">
        <text>10-formyltetrahydrofolyl-(gamma-L-Glu)(n) + L-glutamate + ATP = 10-formyltetrahydrofolyl-(gamma-L-Glu)(n+1) + ADP + phosphate + H(+)</text>
        <dbReference type="Rhea" id="RHEA:51904"/>
        <dbReference type="Rhea" id="RHEA-COMP:13088"/>
        <dbReference type="Rhea" id="RHEA-COMP:14300"/>
        <dbReference type="ChEBI" id="CHEBI:15378"/>
        <dbReference type="ChEBI" id="CHEBI:29985"/>
        <dbReference type="ChEBI" id="CHEBI:30616"/>
        <dbReference type="ChEBI" id="CHEBI:43474"/>
        <dbReference type="ChEBI" id="CHEBI:134413"/>
        <dbReference type="ChEBI" id="CHEBI:456216"/>
        <dbReference type="EC" id="6.3.2.17"/>
    </reaction>
</comment>
<reference evidence="26" key="1">
    <citation type="submission" date="2017-08" db="EMBL/GenBank/DDBJ databases">
        <title>Direct submision.</title>
        <authorList>
            <person name="Kim S.-J."/>
            <person name="Rhee S.-K."/>
        </authorList>
    </citation>
    <scope>NUCLEOTIDE SEQUENCE [LARGE SCALE GENOMIC DNA]</scope>
    <source>
        <strain evidence="26">GI5</strain>
    </source>
</reference>
<comment type="function">
    <text evidence="2">Functions in two distinct reactions of the de novo folate biosynthetic pathway. Catalyzes the addition of a glutamate residue to dihydropteroate (7,8-dihydropteroate or H2Pte) to form dihydrofolate (7,8-dihydrofolate monoglutamate or H2Pte-Glu). Also catalyzes successive additions of L-glutamate to tetrahydrofolate or 10-formyltetrahydrofolate or 5,10-methylenetetrahydrofolate, leading to folylpolyglutamate derivatives.</text>
</comment>
<evidence type="ECO:0000256" key="22">
    <source>
        <dbReference type="ARBA" id="ARBA00049161"/>
    </source>
</evidence>
<dbReference type="UniPathway" id="UPA00077">
    <property type="reaction ID" value="UER00157"/>
</dbReference>
<evidence type="ECO:0000256" key="8">
    <source>
        <dbReference type="ARBA" id="ARBA00013025"/>
    </source>
</evidence>
<proteinExistence type="inferred from homology"/>
<dbReference type="NCBIfam" id="NF008101">
    <property type="entry name" value="PRK10846.1"/>
    <property type="match status" value="1"/>
</dbReference>
<evidence type="ECO:0000256" key="13">
    <source>
        <dbReference type="ARBA" id="ARBA00022840"/>
    </source>
</evidence>
<dbReference type="EMBL" id="CP022684">
    <property type="protein sequence ID" value="AUM11202.1"/>
    <property type="molecule type" value="Genomic_DNA"/>
</dbReference>
<comment type="catalytic activity">
    <reaction evidence="22">
        <text>7,8-dihydropteroate + L-glutamate + ATP = 7,8-dihydrofolate + ADP + phosphate + H(+)</text>
        <dbReference type="Rhea" id="RHEA:23584"/>
        <dbReference type="ChEBI" id="CHEBI:15378"/>
        <dbReference type="ChEBI" id="CHEBI:17839"/>
        <dbReference type="ChEBI" id="CHEBI:29985"/>
        <dbReference type="ChEBI" id="CHEBI:30616"/>
        <dbReference type="ChEBI" id="CHEBI:43474"/>
        <dbReference type="ChEBI" id="CHEBI:57451"/>
        <dbReference type="ChEBI" id="CHEBI:456216"/>
        <dbReference type="EC" id="6.3.2.12"/>
    </reaction>
</comment>
<keyword evidence="15" id="KW-0289">Folate biosynthesis</keyword>
<dbReference type="GO" id="GO:0008841">
    <property type="term" value="F:dihydrofolate synthase activity"/>
    <property type="evidence" value="ECO:0007669"/>
    <property type="project" value="UniProtKB-EC"/>
</dbReference>
<dbReference type="InterPro" id="IPR001645">
    <property type="entry name" value="Folylpolyglutamate_synth"/>
</dbReference>
<name>A0A2K9LG00_9GAMM</name>
<dbReference type="Gene3D" id="3.40.1190.10">
    <property type="entry name" value="Mur-like, catalytic domain"/>
    <property type="match status" value="1"/>
</dbReference>